<comment type="caution">
    <text evidence="4">The sequence shown here is derived from an EMBL/GenBank/DDBJ whole genome shotgun (WGS) entry which is preliminary data.</text>
</comment>
<evidence type="ECO:0000313" key="4">
    <source>
        <dbReference type="EMBL" id="KFI80339.1"/>
    </source>
</evidence>
<dbReference type="eggNOG" id="COG0494">
    <property type="taxonomic scope" value="Bacteria"/>
</dbReference>
<sequence>MSNETHRRFDPWRTAPVEEDSRTTSLRSHYFNVEHVTLSSADEGAFERDILTEARGDTVGIVAVTDDHTIPFIEQYRVPTHRWTLEIPCGHALDSNEQPKDVAVRKLRDEVGYQAQSLVQFTRFINTPSFSTQHTVLFYAQGLTPVPTGTVGPETPRFEVRHFTIDEAYQLVVNGTILDAKTVIAVLRLKAGLLIPR</sequence>
<gene>
    <name evidence="4" type="ORF">BMON_0212</name>
</gene>
<dbReference type="EC" id="3.6.1.13" evidence="4"/>
<protein>
    <submittedName>
        <fullName evidence="4">ADP-ribose pyrophosphatase</fullName>
        <ecNumber evidence="4">3.6.1.13</ecNumber>
    </submittedName>
</protein>
<name>A0A087CAN9_9BIFI</name>
<dbReference type="CDD" id="cd24161">
    <property type="entry name" value="NUDIX_ADPRase_Ndx2"/>
    <property type="match status" value="1"/>
</dbReference>
<dbReference type="PANTHER" id="PTHR11839">
    <property type="entry name" value="UDP/ADP-SUGAR PYROPHOSPHATASE"/>
    <property type="match status" value="1"/>
</dbReference>
<comment type="cofactor">
    <cofactor evidence="1">
        <name>Mg(2+)</name>
        <dbReference type="ChEBI" id="CHEBI:18420"/>
    </cofactor>
</comment>
<evidence type="ECO:0000256" key="2">
    <source>
        <dbReference type="ARBA" id="ARBA00022801"/>
    </source>
</evidence>
<dbReference type="Pfam" id="PF00293">
    <property type="entry name" value="NUDIX"/>
    <property type="match status" value="1"/>
</dbReference>
<dbReference type="PANTHER" id="PTHR11839:SF18">
    <property type="entry name" value="NUDIX HYDROLASE DOMAIN-CONTAINING PROTEIN"/>
    <property type="match status" value="1"/>
</dbReference>
<dbReference type="AlphaFoldDB" id="A0A087CAN9"/>
<keyword evidence="2 4" id="KW-0378">Hydrolase</keyword>
<reference evidence="4 5" key="1">
    <citation type="submission" date="2014-03" db="EMBL/GenBank/DDBJ databases">
        <title>Genomics of Bifidobacteria.</title>
        <authorList>
            <person name="Ventura M."/>
            <person name="Milani C."/>
            <person name="Lugli G.A."/>
        </authorList>
    </citation>
    <scope>NUCLEOTIDE SEQUENCE [LARGE SCALE GENOMIC DNA]</scope>
    <source>
        <strain evidence="4 5">DSM 21395</strain>
    </source>
</reference>
<dbReference type="InterPro" id="IPR015797">
    <property type="entry name" value="NUDIX_hydrolase-like_dom_sf"/>
</dbReference>
<organism evidence="4 5">
    <name type="scientific">Bifidobacterium mongoliense DSM 21395</name>
    <dbReference type="NCBI Taxonomy" id="1437603"/>
    <lineage>
        <taxon>Bacteria</taxon>
        <taxon>Bacillati</taxon>
        <taxon>Actinomycetota</taxon>
        <taxon>Actinomycetes</taxon>
        <taxon>Bifidobacteriales</taxon>
        <taxon>Bifidobacteriaceae</taxon>
        <taxon>Bifidobacterium</taxon>
    </lineage>
</organism>
<keyword evidence="5" id="KW-1185">Reference proteome</keyword>
<proteinExistence type="predicted"/>
<dbReference type="GeneID" id="93093639"/>
<dbReference type="InterPro" id="IPR000086">
    <property type="entry name" value="NUDIX_hydrolase_dom"/>
</dbReference>
<accession>A0A087CAN9</accession>
<dbReference type="GO" id="GO:0019693">
    <property type="term" value="P:ribose phosphate metabolic process"/>
    <property type="evidence" value="ECO:0007669"/>
    <property type="project" value="TreeGrafter"/>
</dbReference>
<dbReference type="Proteomes" id="UP000029082">
    <property type="component" value="Unassembled WGS sequence"/>
</dbReference>
<evidence type="ECO:0000256" key="1">
    <source>
        <dbReference type="ARBA" id="ARBA00001946"/>
    </source>
</evidence>
<dbReference type="Gene3D" id="3.90.79.10">
    <property type="entry name" value="Nucleoside Triphosphate Pyrophosphohydrolase"/>
    <property type="match status" value="1"/>
</dbReference>
<evidence type="ECO:0000259" key="3">
    <source>
        <dbReference type="PROSITE" id="PS51462"/>
    </source>
</evidence>
<feature type="domain" description="Nudix hydrolase" evidence="3">
    <location>
        <begin position="54"/>
        <end position="185"/>
    </location>
</feature>
<dbReference type="SUPFAM" id="SSF55811">
    <property type="entry name" value="Nudix"/>
    <property type="match status" value="1"/>
</dbReference>
<dbReference type="PROSITE" id="PS51462">
    <property type="entry name" value="NUDIX"/>
    <property type="match status" value="1"/>
</dbReference>
<dbReference type="OrthoDB" id="9806150at2"/>
<evidence type="ECO:0000313" key="5">
    <source>
        <dbReference type="Proteomes" id="UP000029082"/>
    </source>
</evidence>
<dbReference type="EMBL" id="JGZE01000001">
    <property type="protein sequence ID" value="KFI80339.1"/>
    <property type="molecule type" value="Genomic_DNA"/>
</dbReference>
<dbReference type="GO" id="GO:0047631">
    <property type="term" value="F:ADP-ribose diphosphatase activity"/>
    <property type="evidence" value="ECO:0007669"/>
    <property type="project" value="UniProtKB-EC"/>
</dbReference>
<dbReference type="GO" id="GO:0006753">
    <property type="term" value="P:nucleoside phosphate metabolic process"/>
    <property type="evidence" value="ECO:0007669"/>
    <property type="project" value="TreeGrafter"/>
</dbReference>
<dbReference type="RefSeq" id="WP_033511040.1">
    <property type="nucleotide sequence ID" value="NZ_JDUO01000001.1"/>
</dbReference>
<dbReference type="STRING" id="1437603.GCA_000771525_00072"/>